<feature type="domain" description="Transposase IS4-like" evidence="1">
    <location>
        <begin position="2"/>
        <end position="112"/>
    </location>
</feature>
<reference evidence="2 3" key="1">
    <citation type="journal article" date="2020" name="ISME J.">
        <title>Enrichment and physiological characterization of a novel comammox Nitrospira indicates ammonium inhibition of complete nitrification.</title>
        <authorList>
            <person name="Sakoula D."/>
            <person name="Koch H."/>
            <person name="Frank J."/>
            <person name="Jetten M.S.M."/>
            <person name="van Kessel M.A.H.J."/>
            <person name="Lucker S."/>
        </authorList>
    </citation>
    <scope>NUCLEOTIDE SEQUENCE [LARGE SCALE GENOMIC DNA]</scope>
    <source>
        <strain evidence="2">Comreactor17</strain>
    </source>
</reference>
<dbReference type="KEGG" id="nkf:Nkreftii_001400"/>
<protein>
    <recommendedName>
        <fullName evidence="1">Transposase IS4-like domain-containing protein</fullName>
    </recommendedName>
</protein>
<proteinExistence type="predicted"/>
<dbReference type="AlphaFoldDB" id="A0A7S8FD51"/>
<organism evidence="2 3">
    <name type="scientific">Candidatus Nitrospira kreftii</name>
    <dbReference type="NCBI Taxonomy" id="2652173"/>
    <lineage>
        <taxon>Bacteria</taxon>
        <taxon>Pseudomonadati</taxon>
        <taxon>Nitrospirota</taxon>
        <taxon>Nitrospiria</taxon>
        <taxon>Nitrospirales</taxon>
        <taxon>Nitrospiraceae</taxon>
        <taxon>Nitrospira</taxon>
    </lineage>
</organism>
<gene>
    <name evidence="2" type="ORF">Nkreftii_001400</name>
</gene>
<accession>A0A7S8FD51</accession>
<dbReference type="Proteomes" id="UP000593737">
    <property type="component" value="Chromosome"/>
</dbReference>
<dbReference type="Pfam" id="PF01609">
    <property type="entry name" value="DDE_Tnp_1"/>
    <property type="match status" value="1"/>
</dbReference>
<dbReference type="GO" id="GO:0004803">
    <property type="term" value="F:transposase activity"/>
    <property type="evidence" value="ECO:0007669"/>
    <property type="project" value="InterPro"/>
</dbReference>
<dbReference type="InterPro" id="IPR002559">
    <property type="entry name" value="Transposase_11"/>
</dbReference>
<dbReference type="GO" id="GO:0006313">
    <property type="term" value="P:DNA transposition"/>
    <property type="evidence" value="ECO:0007669"/>
    <property type="project" value="InterPro"/>
</dbReference>
<dbReference type="GO" id="GO:0003677">
    <property type="term" value="F:DNA binding"/>
    <property type="evidence" value="ECO:0007669"/>
    <property type="project" value="InterPro"/>
</dbReference>
<dbReference type="PANTHER" id="PTHR35604">
    <property type="entry name" value="TRANSPOSASE INSH FOR INSERTION SEQUENCE ELEMENT IS5A-RELATED"/>
    <property type="match status" value="1"/>
</dbReference>
<dbReference type="PANTHER" id="PTHR35604:SF2">
    <property type="entry name" value="TRANSPOSASE INSH FOR INSERTION SEQUENCE ELEMENT IS5A-RELATED"/>
    <property type="match status" value="1"/>
</dbReference>
<sequence>MQSGLINKVATTPANLPDAHGLRHVCPTQGAIYGDKGYCTAPARQAAAQRSCHLAAIQRNNMRSKNRDRDRWYTHLRAPYERVFSHRPKRVRYRRLAKNQFAAFLQAMVFNLKRLVVLDANFVVA</sequence>
<evidence type="ECO:0000259" key="1">
    <source>
        <dbReference type="Pfam" id="PF01609"/>
    </source>
</evidence>
<evidence type="ECO:0000313" key="2">
    <source>
        <dbReference type="EMBL" id="QPD03626.1"/>
    </source>
</evidence>
<dbReference type="EMBL" id="CP047423">
    <property type="protein sequence ID" value="QPD03626.1"/>
    <property type="molecule type" value="Genomic_DNA"/>
</dbReference>
<evidence type="ECO:0000313" key="3">
    <source>
        <dbReference type="Proteomes" id="UP000593737"/>
    </source>
</evidence>
<name>A0A7S8FD51_9BACT</name>